<proteinExistence type="predicted"/>
<comment type="caution">
    <text evidence="3">The sequence shown here is derived from an EMBL/GenBank/DDBJ whole genome shotgun (WGS) entry which is preliminary data.</text>
</comment>
<feature type="region of interest" description="Disordered" evidence="2">
    <location>
        <begin position="850"/>
        <end position="899"/>
    </location>
</feature>
<name>A0AAV9PKQ9_9PEZI</name>
<keyword evidence="1" id="KW-0175">Coiled coil</keyword>
<evidence type="ECO:0000313" key="3">
    <source>
        <dbReference type="EMBL" id="KAK5174104.1"/>
    </source>
</evidence>
<sequence length="899" mass="99904">MASLMRMVGLRPAAASATPVTMNAASALSEPDERPKTPPPPPKGSGRWHRTGPKNPNELDPSIIPTGPMSVLRDHVRRCVFRIDRFSATAIATLIFEDCTQAQSIAFIEGFFVACKECRGRLRDRCDWNETELFKQISPAFAQLWDIVNEYKGKHARRLSAHNLRDVHVEYEYGTYQPAKLQAEWAYIMRQGGKVYHQWPRYEQFPQLSCPSRMGVDIILKPETLEELYPDSREDVEVNVNIEPIDPNTPNPHVIEISPRLQAGKLFPYYLPSSSSAGPLHRLPAERQEEIRQEVDQVCSGRPRGDSIQALLDATKGSRTWYAGKSKNPTTRFQPEWSPDSQPFTRDVPGASNHEWWQKEWAEHQQKMQAVTQEMAIARGMTVPEPYPLEVLPDPALPLGGGVSEKDRLAASRAELAEKLERVTAIKKDIEFTTSRNRHRNGIDECEERLKALNSDLDQLDEVVNDLKVEIFNLQDRSDHGVLSTSVPTPNEDGEAVRSDSAVWLRSSARQVRTSASSAAPTPAGQNSKTWKKSPLPPGLLTLMLNPPPSAVQASNRIALRGSSRFMNITQRTLVPSMRLPHGFVPPPPPPLHHEGGMADTPRPTSGFSPRYVLGRPAGKAHVAYAHLPETERRFGACQQPDAEVDQGEWTDASSPESRHVHFDLPSAAVSSGTDSEPSFPFATAMDGSGSASMEVSSGSTAETAFEPVTPSKWLRNLDVTAAPTPKRRILVMDHYSLDITRSATHLEEIRSRSTRINKRAEYPAGTIPIGSPSSFPRAPTDADIEKQHFHRKYNARETRIMRFRDDPHELALREEEVKRILLNDYGPITGKADFYHRCRETRAEVEKQMARAAQAGGQAAAGGGHGGRRGQQQAANCGCGQQAAVGMHRGREEEAMEA</sequence>
<dbReference type="Proteomes" id="UP001337655">
    <property type="component" value="Unassembled WGS sequence"/>
</dbReference>
<feature type="coiled-coil region" evidence="1">
    <location>
        <begin position="436"/>
        <end position="477"/>
    </location>
</feature>
<reference evidence="3 4" key="1">
    <citation type="submission" date="2023-08" db="EMBL/GenBank/DDBJ databases">
        <title>Black Yeasts Isolated from many extreme environments.</title>
        <authorList>
            <person name="Coleine C."/>
            <person name="Stajich J.E."/>
            <person name="Selbmann L."/>
        </authorList>
    </citation>
    <scope>NUCLEOTIDE SEQUENCE [LARGE SCALE GENOMIC DNA]</scope>
    <source>
        <strain evidence="3 4">CCFEE 5935</strain>
    </source>
</reference>
<feature type="region of interest" description="Disordered" evidence="2">
    <location>
        <begin position="320"/>
        <end position="343"/>
    </location>
</feature>
<keyword evidence="4" id="KW-1185">Reference proteome</keyword>
<evidence type="ECO:0000256" key="2">
    <source>
        <dbReference type="SAM" id="MobiDB-lite"/>
    </source>
</evidence>
<feature type="compositionally biased region" description="Low complexity" evidence="2">
    <location>
        <begin position="514"/>
        <end position="524"/>
    </location>
</feature>
<feature type="compositionally biased region" description="Polar residues" evidence="2">
    <location>
        <begin position="327"/>
        <end position="343"/>
    </location>
</feature>
<organism evidence="3 4">
    <name type="scientific">Saxophila tyrrhenica</name>
    <dbReference type="NCBI Taxonomy" id="1690608"/>
    <lineage>
        <taxon>Eukaryota</taxon>
        <taxon>Fungi</taxon>
        <taxon>Dikarya</taxon>
        <taxon>Ascomycota</taxon>
        <taxon>Pezizomycotina</taxon>
        <taxon>Dothideomycetes</taxon>
        <taxon>Dothideomycetidae</taxon>
        <taxon>Mycosphaerellales</taxon>
        <taxon>Extremaceae</taxon>
        <taxon>Saxophila</taxon>
    </lineage>
</organism>
<dbReference type="GeneID" id="89922532"/>
<evidence type="ECO:0000256" key="1">
    <source>
        <dbReference type="SAM" id="Coils"/>
    </source>
</evidence>
<dbReference type="RefSeq" id="XP_064662773.1">
    <property type="nucleotide sequence ID" value="XM_064798446.1"/>
</dbReference>
<dbReference type="EMBL" id="JAVRRT010000002">
    <property type="protein sequence ID" value="KAK5174104.1"/>
    <property type="molecule type" value="Genomic_DNA"/>
</dbReference>
<feature type="region of interest" description="Disordered" evidence="2">
    <location>
        <begin position="16"/>
        <end position="66"/>
    </location>
</feature>
<feature type="compositionally biased region" description="Low complexity" evidence="2">
    <location>
        <begin position="871"/>
        <end position="887"/>
    </location>
</feature>
<dbReference type="AlphaFoldDB" id="A0AAV9PKQ9"/>
<gene>
    <name evidence="3" type="ORF">LTR77_001184</name>
</gene>
<feature type="compositionally biased region" description="Basic and acidic residues" evidence="2">
    <location>
        <begin position="890"/>
        <end position="899"/>
    </location>
</feature>
<evidence type="ECO:0000313" key="4">
    <source>
        <dbReference type="Proteomes" id="UP001337655"/>
    </source>
</evidence>
<protein>
    <submittedName>
        <fullName evidence="3">Uncharacterized protein</fullName>
    </submittedName>
</protein>
<accession>A0AAV9PKQ9</accession>
<feature type="region of interest" description="Disordered" evidence="2">
    <location>
        <begin position="480"/>
        <end position="542"/>
    </location>
</feature>